<dbReference type="PROSITE" id="PS51257">
    <property type="entry name" value="PROKAR_LIPOPROTEIN"/>
    <property type="match status" value="1"/>
</dbReference>
<sequence>MKGQYVAESVAFIICTSVLIFSCALEYNDLETLGFPNCPQRNSCSRMGNAAFNERICECDNSCGNYRDCCIDRPSSSSRRPSRYTCFHFGNYTHQGEYMINSCPSSFSGDDNVRRKCPNDDFSDPLLSAPVVDTLHRKAYLNRYCALCNNASPTSLTTWSISACKVSESISNDVTWQDVEYHSDVSKWGYTRDGQFHACEFKFDRPSSVAGIARPCRANIVSTCPRTWTRQSYKRACESYMSVVTDAANTAYRNPHCALCNGARAGGLTCLPTTTFEKKAKPFSFALLLDINRNSGDLVGFSRSPSESCAKDQKYDPFFKKCRDLVCAVPGYTMVDGKCQQE</sequence>
<evidence type="ECO:0000313" key="3">
    <source>
        <dbReference type="EMBL" id="GFT41953.1"/>
    </source>
</evidence>
<name>A0A8X6TPH8_NEPPI</name>
<keyword evidence="4" id="KW-1185">Reference proteome</keyword>
<protein>
    <submittedName>
        <fullName evidence="3">SMB domain-containing protein</fullName>
    </submittedName>
</protein>
<dbReference type="PROSITE" id="PS50958">
    <property type="entry name" value="SMB_2"/>
    <property type="match status" value="1"/>
</dbReference>
<dbReference type="AlphaFoldDB" id="A0A8X6TPH8"/>
<evidence type="ECO:0000256" key="1">
    <source>
        <dbReference type="ARBA" id="ARBA00023157"/>
    </source>
</evidence>
<evidence type="ECO:0000259" key="2">
    <source>
        <dbReference type="PROSITE" id="PS50958"/>
    </source>
</evidence>
<accession>A0A8X6TPH8</accession>
<gene>
    <name evidence="3" type="primary">AVEN_207688_1</name>
    <name evidence="3" type="ORF">NPIL_697331</name>
</gene>
<dbReference type="PANTHER" id="PTHR45902:SF1">
    <property type="entry name" value="LATROPHILIN RECEPTOR-LIKE PROTEIN A"/>
    <property type="match status" value="1"/>
</dbReference>
<dbReference type="Proteomes" id="UP000887013">
    <property type="component" value="Unassembled WGS sequence"/>
</dbReference>
<dbReference type="InterPro" id="IPR053231">
    <property type="entry name" value="GPCR_LN-TM7"/>
</dbReference>
<keyword evidence="1" id="KW-1015">Disulfide bond</keyword>
<dbReference type="InterPro" id="IPR001212">
    <property type="entry name" value="Somatomedin_B_dom"/>
</dbReference>
<dbReference type="PANTHER" id="PTHR45902">
    <property type="entry name" value="LATROPHILIN RECEPTOR-LIKE PROTEIN A"/>
    <property type="match status" value="1"/>
</dbReference>
<dbReference type="OrthoDB" id="6134459at2759"/>
<reference evidence="3" key="1">
    <citation type="submission" date="2020-08" db="EMBL/GenBank/DDBJ databases">
        <title>Multicomponent nature underlies the extraordinary mechanical properties of spider dragline silk.</title>
        <authorList>
            <person name="Kono N."/>
            <person name="Nakamura H."/>
            <person name="Mori M."/>
            <person name="Yoshida Y."/>
            <person name="Ohtoshi R."/>
            <person name="Malay A.D."/>
            <person name="Moran D.A.P."/>
            <person name="Tomita M."/>
            <person name="Numata K."/>
            <person name="Arakawa K."/>
        </authorList>
    </citation>
    <scope>NUCLEOTIDE SEQUENCE</scope>
</reference>
<comment type="caution">
    <text evidence="3">The sequence shown here is derived from an EMBL/GenBank/DDBJ whole genome shotgun (WGS) entry which is preliminary data.</text>
</comment>
<evidence type="ECO:0000313" key="4">
    <source>
        <dbReference type="Proteomes" id="UP000887013"/>
    </source>
</evidence>
<dbReference type="EMBL" id="BMAW01015097">
    <property type="protein sequence ID" value="GFT41953.1"/>
    <property type="molecule type" value="Genomic_DNA"/>
</dbReference>
<feature type="domain" description="SMB" evidence="2">
    <location>
        <begin position="34"/>
        <end position="82"/>
    </location>
</feature>
<organism evidence="3 4">
    <name type="scientific">Nephila pilipes</name>
    <name type="common">Giant wood spider</name>
    <name type="synonym">Nephila maculata</name>
    <dbReference type="NCBI Taxonomy" id="299642"/>
    <lineage>
        <taxon>Eukaryota</taxon>
        <taxon>Metazoa</taxon>
        <taxon>Ecdysozoa</taxon>
        <taxon>Arthropoda</taxon>
        <taxon>Chelicerata</taxon>
        <taxon>Arachnida</taxon>
        <taxon>Araneae</taxon>
        <taxon>Araneomorphae</taxon>
        <taxon>Entelegynae</taxon>
        <taxon>Araneoidea</taxon>
        <taxon>Nephilidae</taxon>
        <taxon>Nephila</taxon>
    </lineage>
</organism>
<proteinExistence type="predicted"/>